<sequence>MVRLIVSIIILTVALMGPGTMSAAHAHSENVDTGHAASLRHAETHHEKQIGSDEVDTDTLGATRAAHFHVHVLSDVVPHVIQGGWMVARNREAATHALFSPNAPRNAGRQALKRPPRLL</sequence>
<evidence type="ECO:0000313" key="3">
    <source>
        <dbReference type="EMBL" id="MFC2925629.1"/>
    </source>
</evidence>
<gene>
    <name evidence="3" type="ORF">ACFOOR_05890</name>
</gene>
<evidence type="ECO:0000256" key="1">
    <source>
        <dbReference type="SAM" id="MobiDB-lite"/>
    </source>
</evidence>
<evidence type="ECO:0000313" key="4">
    <source>
        <dbReference type="Proteomes" id="UP001595379"/>
    </source>
</evidence>
<accession>A0ABV6ZW53</accession>
<proteinExistence type="predicted"/>
<name>A0ABV6ZW53_9PROT</name>
<dbReference type="EMBL" id="JBHRSV010000005">
    <property type="protein sequence ID" value="MFC2925629.1"/>
    <property type="molecule type" value="Genomic_DNA"/>
</dbReference>
<protein>
    <submittedName>
        <fullName evidence="3">Uncharacterized protein</fullName>
    </submittedName>
</protein>
<organism evidence="3 4">
    <name type="scientific">Hyphobacterium vulgare</name>
    <dbReference type="NCBI Taxonomy" id="1736751"/>
    <lineage>
        <taxon>Bacteria</taxon>
        <taxon>Pseudomonadati</taxon>
        <taxon>Pseudomonadota</taxon>
        <taxon>Alphaproteobacteria</taxon>
        <taxon>Maricaulales</taxon>
        <taxon>Maricaulaceae</taxon>
        <taxon>Hyphobacterium</taxon>
    </lineage>
</organism>
<feature type="signal peptide" evidence="2">
    <location>
        <begin position="1"/>
        <end position="26"/>
    </location>
</feature>
<feature type="chain" id="PRO_5047027561" evidence="2">
    <location>
        <begin position="27"/>
        <end position="119"/>
    </location>
</feature>
<evidence type="ECO:0000256" key="2">
    <source>
        <dbReference type="SAM" id="SignalP"/>
    </source>
</evidence>
<keyword evidence="4" id="KW-1185">Reference proteome</keyword>
<feature type="region of interest" description="Disordered" evidence="1">
    <location>
        <begin position="97"/>
        <end position="119"/>
    </location>
</feature>
<comment type="caution">
    <text evidence="3">The sequence shown here is derived from an EMBL/GenBank/DDBJ whole genome shotgun (WGS) entry which is preliminary data.</text>
</comment>
<reference evidence="4" key="1">
    <citation type="journal article" date="2019" name="Int. J. Syst. Evol. Microbiol.">
        <title>The Global Catalogue of Microorganisms (GCM) 10K type strain sequencing project: providing services to taxonomists for standard genome sequencing and annotation.</title>
        <authorList>
            <consortium name="The Broad Institute Genomics Platform"/>
            <consortium name="The Broad Institute Genome Sequencing Center for Infectious Disease"/>
            <person name="Wu L."/>
            <person name="Ma J."/>
        </authorList>
    </citation>
    <scope>NUCLEOTIDE SEQUENCE [LARGE SCALE GENOMIC DNA]</scope>
    <source>
        <strain evidence="4">KCTC 52487</strain>
    </source>
</reference>
<dbReference type="Proteomes" id="UP001595379">
    <property type="component" value="Unassembled WGS sequence"/>
</dbReference>
<dbReference type="RefSeq" id="WP_236956565.1">
    <property type="nucleotide sequence ID" value="NZ_JBHRSV010000005.1"/>
</dbReference>
<keyword evidence="2" id="KW-0732">Signal</keyword>